<keyword evidence="3" id="KW-1185">Reference proteome</keyword>
<evidence type="ECO:0000313" key="2">
    <source>
        <dbReference type="EMBL" id="MCE3051681.1"/>
    </source>
</evidence>
<name>A0ABS8WLH0_DATST</name>
<feature type="compositionally biased region" description="Basic and acidic residues" evidence="1">
    <location>
        <begin position="1"/>
        <end position="16"/>
    </location>
</feature>
<sequence>MDERQIKIRLENHIRIDSTSLSANASSSRGNNGGDNNSRVNYSRYGGNTGSESGNGGGGGYRTNFSPQNGQPLHK</sequence>
<feature type="region of interest" description="Disordered" evidence="1">
    <location>
        <begin position="1"/>
        <end position="75"/>
    </location>
</feature>
<accession>A0ABS8WLH0</accession>
<proteinExistence type="predicted"/>
<feature type="compositionally biased region" description="Low complexity" evidence="1">
    <location>
        <begin position="17"/>
        <end position="41"/>
    </location>
</feature>
<dbReference type="Proteomes" id="UP000823775">
    <property type="component" value="Unassembled WGS sequence"/>
</dbReference>
<reference evidence="2 3" key="1">
    <citation type="journal article" date="2021" name="BMC Genomics">
        <title>Datura genome reveals duplications of psychoactive alkaloid biosynthetic genes and high mutation rate following tissue culture.</title>
        <authorList>
            <person name="Rajewski A."/>
            <person name="Carter-House D."/>
            <person name="Stajich J."/>
            <person name="Litt A."/>
        </authorList>
    </citation>
    <scope>NUCLEOTIDE SEQUENCE [LARGE SCALE GENOMIC DNA]</scope>
    <source>
        <strain evidence="2">AR-01</strain>
    </source>
</reference>
<feature type="compositionally biased region" description="Polar residues" evidence="1">
    <location>
        <begin position="63"/>
        <end position="75"/>
    </location>
</feature>
<evidence type="ECO:0000313" key="3">
    <source>
        <dbReference type="Proteomes" id="UP000823775"/>
    </source>
</evidence>
<organism evidence="2 3">
    <name type="scientific">Datura stramonium</name>
    <name type="common">Jimsonweed</name>
    <name type="synonym">Common thornapple</name>
    <dbReference type="NCBI Taxonomy" id="4076"/>
    <lineage>
        <taxon>Eukaryota</taxon>
        <taxon>Viridiplantae</taxon>
        <taxon>Streptophyta</taxon>
        <taxon>Embryophyta</taxon>
        <taxon>Tracheophyta</taxon>
        <taxon>Spermatophyta</taxon>
        <taxon>Magnoliopsida</taxon>
        <taxon>eudicotyledons</taxon>
        <taxon>Gunneridae</taxon>
        <taxon>Pentapetalae</taxon>
        <taxon>asterids</taxon>
        <taxon>lamiids</taxon>
        <taxon>Solanales</taxon>
        <taxon>Solanaceae</taxon>
        <taxon>Solanoideae</taxon>
        <taxon>Datureae</taxon>
        <taxon>Datura</taxon>
    </lineage>
</organism>
<dbReference type="EMBL" id="JACEIK010008839">
    <property type="protein sequence ID" value="MCE3051681.1"/>
    <property type="molecule type" value="Genomic_DNA"/>
</dbReference>
<feature type="compositionally biased region" description="Gly residues" evidence="1">
    <location>
        <begin position="47"/>
        <end position="61"/>
    </location>
</feature>
<comment type="caution">
    <text evidence="2">The sequence shown here is derived from an EMBL/GenBank/DDBJ whole genome shotgun (WGS) entry which is preliminary data.</text>
</comment>
<evidence type="ECO:0000256" key="1">
    <source>
        <dbReference type="SAM" id="MobiDB-lite"/>
    </source>
</evidence>
<protein>
    <submittedName>
        <fullName evidence="2">Uncharacterized protein</fullName>
    </submittedName>
</protein>
<gene>
    <name evidence="2" type="ORF">HAX54_050497</name>
</gene>